<dbReference type="AlphaFoldDB" id="A0A6P9EIR9"/>
<dbReference type="PANTHER" id="PTHR45647:SF100">
    <property type="entry name" value="U-BOX DOMAIN-CONTAINING PROTEIN 33"/>
    <property type="match status" value="1"/>
</dbReference>
<name>A0A6P9EIR9_JUGRE</name>
<dbReference type="PANTHER" id="PTHR45647">
    <property type="entry name" value="OS02G0152300 PROTEIN"/>
    <property type="match status" value="1"/>
</dbReference>
<dbReference type="SUPFAM" id="SSF52402">
    <property type="entry name" value="Adenine nucleotide alpha hydrolases-like"/>
    <property type="match status" value="1"/>
</dbReference>
<dbReference type="RefSeq" id="XP_035547286.1">
    <property type="nucleotide sequence ID" value="XM_035691393.1"/>
</dbReference>
<dbReference type="GO" id="GO:0061630">
    <property type="term" value="F:ubiquitin protein ligase activity"/>
    <property type="evidence" value="ECO:0007669"/>
    <property type="project" value="UniProtKB-EC"/>
</dbReference>
<keyword evidence="5" id="KW-1185">Reference proteome</keyword>
<evidence type="ECO:0000256" key="4">
    <source>
        <dbReference type="SAM" id="MobiDB-lite"/>
    </source>
</evidence>
<sequence>MKVLGTLDEDLMEKVSEDTICVAVGKDEEEGKSILLWAFHNSGGRRICILHVHPPPKLIRHPLGPAKTPAKYVNEMFVTEHEERDRQNMYEILHRYDQICGKMGVQAEIRQTEMENIEEGIVTLITQYGIKWLVMGAAAEKHYSRKMIELKSEKSKYVCERAPVDCFIQFICKGCLIRTRKPRIDHIDQNGESSLTVLRSRSVHSGNNSNEAETGCSNLLRSQSVAQNHIREDRNIVKSVFNAMFRGGTKEPSISPKSRSEAEHNSTTSDHESDLLSLRSPSGSSRSTYSPKGVLDLTLSPLVRKPSTPTLEGFEFISTPFSPGSSSVVDVASSNEARSVAVCAKK</sequence>
<evidence type="ECO:0000256" key="1">
    <source>
        <dbReference type="ARBA" id="ARBA00000900"/>
    </source>
</evidence>
<dbReference type="OrthoDB" id="10064100at2759"/>
<comment type="catalytic activity">
    <reaction evidence="1">
        <text>S-ubiquitinyl-[E2 ubiquitin-conjugating enzyme]-L-cysteine + [acceptor protein]-L-lysine = [E2 ubiquitin-conjugating enzyme]-L-cysteine + N(6)-ubiquitinyl-[acceptor protein]-L-lysine.</text>
        <dbReference type="EC" id="2.3.2.27"/>
    </reaction>
</comment>
<feature type="compositionally biased region" description="Basic and acidic residues" evidence="4">
    <location>
        <begin position="258"/>
        <end position="274"/>
    </location>
</feature>
<keyword evidence="3" id="KW-0833">Ubl conjugation pathway</keyword>
<evidence type="ECO:0000256" key="3">
    <source>
        <dbReference type="ARBA" id="ARBA00022786"/>
    </source>
</evidence>
<dbReference type="CDD" id="cd01989">
    <property type="entry name" value="USP_STK_Ubox_N"/>
    <property type="match status" value="1"/>
</dbReference>
<protein>
    <recommendedName>
        <fullName evidence="2">RING-type E3 ubiquitin transferase</fullName>
        <ecNumber evidence="2">2.3.2.27</ecNumber>
    </recommendedName>
</protein>
<dbReference type="InterPro" id="IPR014729">
    <property type="entry name" value="Rossmann-like_a/b/a_fold"/>
</dbReference>
<evidence type="ECO:0000313" key="6">
    <source>
        <dbReference type="RefSeq" id="XP_035547286.1"/>
    </source>
</evidence>
<proteinExistence type="predicted"/>
<dbReference type="Gene3D" id="3.40.50.620">
    <property type="entry name" value="HUPs"/>
    <property type="match status" value="1"/>
</dbReference>
<dbReference type="InterPro" id="IPR051348">
    <property type="entry name" value="U-box_ubiquitin_ligases"/>
</dbReference>
<dbReference type="KEGG" id="jre:108983843"/>
<dbReference type="GeneID" id="108983843"/>
<reference evidence="6" key="1">
    <citation type="submission" date="2025-08" db="UniProtKB">
        <authorList>
            <consortium name="RefSeq"/>
        </authorList>
    </citation>
    <scope>IDENTIFICATION</scope>
    <source>
        <tissue evidence="6">Leaves</tissue>
    </source>
</reference>
<dbReference type="InParanoid" id="A0A6P9EIR9"/>
<evidence type="ECO:0000313" key="5">
    <source>
        <dbReference type="Proteomes" id="UP000235220"/>
    </source>
</evidence>
<feature type="compositionally biased region" description="Low complexity" evidence="4">
    <location>
        <begin position="275"/>
        <end position="290"/>
    </location>
</feature>
<evidence type="ECO:0000256" key="2">
    <source>
        <dbReference type="ARBA" id="ARBA00012483"/>
    </source>
</evidence>
<feature type="region of interest" description="Disordered" evidence="4">
    <location>
        <begin position="247"/>
        <end position="291"/>
    </location>
</feature>
<accession>A0A6P9EIR9</accession>
<dbReference type="Proteomes" id="UP000235220">
    <property type="component" value="Chromosome 7"/>
</dbReference>
<dbReference type="EC" id="2.3.2.27" evidence="2"/>
<organism evidence="5 6">
    <name type="scientific">Juglans regia</name>
    <name type="common">English walnut</name>
    <dbReference type="NCBI Taxonomy" id="51240"/>
    <lineage>
        <taxon>Eukaryota</taxon>
        <taxon>Viridiplantae</taxon>
        <taxon>Streptophyta</taxon>
        <taxon>Embryophyta</taxon>
        <taxon>Tracheophyta</taxon>
        <taxon>Spermatophyta</taxon>
        <taxon>Magnoliopsida</taxon>
        <taxon>eudicotyledons</taxon>
        <taxon>Gunneridae</taxon>
        <taxon>Pentapetalae</taxon>
        <taxon>rosids</taxon>
        <taxon>fabids</taxon>
        <taxon>Fagales</taxon>
        <taxon>Juglandaceae</taxon>
        <taxon>Juglans</taxon>
    </lineage>
</organism>
<gene>
    <name evidence="6" type="primary">LOC108983843</name>
</gene>